<reference evidence="1 2" key="1">
    <citation type="journal article" date="2019" name="Int. J. Syst. Evol. Microbiol.">
        <title>The Global Catalogue of Microorganisms (GCM) 10K type strain sequencing project: providing services to taxonomists for standard genome sequencing and annotation.</title>
        <authorList>
            <consortium name="The Broad Institute Genomics Platform"/>
            <consortium name="The Broad Institute Genome Sequencing Center for Infectious Disease"/>
            <person name="Wu L."/>
            <person name="Ma J."/>
        </authorList>
    </citation>
    <scope>NUCLEOTIDE SEQUENCE [LARGE SCALE GENOMIC DNA]</scope>
    <source>
        <strain evidence="1 2">JCM 16022</strain>
    </source>
</reference>
<accession>A0ABN3A4K7</accession>
<evidence type="ECO:0000313" key="2">
    <source>
        <dbReference type="Proteomes" id="UP001501771"/>
    </source>
</evidence>
<name>A0ABN3A4K7_9ACTN</name>
<dbReference type="Proteomes" id="UP001501771">
    <property type="component" value="Unassembled WGS sequence"/>
</dbReference>
<evidence type="ECO:0000313" key="1">
    <source>
        <dbReference type="EMBL" id="GAA2153876.1"/>
    </source>
</evidence>
<comment type="caution">
    <text evidence="1">The sequence shown here is derived from an EMBL/GenBank/DDBJ whole genome shotgun (WGS) entry which is preliminary data.</text>
</comment>
<proteinExistence type="predicted"/>
<protein>
    <submittedName>
        <fullName evidence="1">Uncharacterized protein</fullName>
    </submittedName>
</protein>
<sequence length="54" mass="5579">MRALWAALNAAKVADTVAALPDGPETVVGGARSPVLRWQALQQALDHCARAGPS</sequence>
<organism evidence="1 2">
    <name type="scientific">Nocardioides koreensis</name>
    <dbReference type="NCBI Taxonomy" id="433651"/>
    <lineage>
        <taxon>Bacteria</taxon>
        <taxon>Bacillati</taxon>
        <taxon>Actinomycetota</taxon>
        <taxon>Actinomycetes</taxon>
        <taxon>Propionibacteriales</taxon>
        <taxon>Nocardioidaceae</taxon>
        <taxon>Nocardioides</taxon>
    </lineage>
</organism>
<keyword evidence="2" id="KW-1185">Reference proteome</keyword>
<gene>
    <name evidence="1" type="ORF">GCM10009844_38970</name>
</gene>
<dbReference type="RefSeq" id="WP_344156401.1">
    <property type="nucleotide sequence ID" value="NZ_BAAAQR010000014.1"/>
</dbReference>
<dbReference type="EMBL" id="BAAAQR010000014">
    <property type="protein sequence ID" value="GAA2153876.1"/>
    <property type="molecule type" value="Genomic_DNA"/>
</dbReference>